<dbReference type="EMBL" id="HACG01023115">
    <property type="protein sequence ID" value="CEK69980.1"/>
    <property type="molecule type" value="Transcribed_RNA"/>
</dbReference>
<protein>
    <submittedName>
        <fullName evidence="1">Uncharacterized protein</fullName>
    </submittedName>
</protein>
<gene>
    <name evidence="1" type="primary">ORF72353</name>
</gene>
<proteinExistence type="predicted"/>
<organism evidence="1">
    <name type="scientific">Arion vulgaris</name>
    <dbReference type="NCBI Taxonomy" id="1028688"/>
    <lineage>
        <taxon>Eukaryota</taxon>
        <taxon>Metazoa</taxon>
        <taxon>Spiralia</taxon>
        <taxon>Lophotrochozoa</taxon>
        <taxon>Mollusca</taxon>
        <taxon>Gastropoda</taxon>
        <taxon>Heterobranchia</taxon>
        <taxon>Euthyneura</taxon>
        <taxon>Panpulmonata</taxon>
        <taxon>Eupulmonata</taxon>
        <taxon>Stylommatophora</taxon>
        <taxon>Helicina</taxon>
        <taxon>Arionoidea</taxon>
        <taxon>Arionidae</taxon>
        <taxon>Arion</taxon>
    </lineage>
</organism>
<reference evidence="1" key="1">
    <citation type="submission" date="2014-12" db="EMBL/GenBank/DDBJ databases">
        <title>Insight into the proteome of Arion vulgaris.</title>
        <authorList>
            <person name="Aradska J."/>
            <person name="Bulat T."/>
            <person name="Smidak R."/>
            <person name="Sarate P."/>
            <person name="Gangsoo J."/>
            <person name="Sialana F."/>
            <person name="Bilban M."/>
            <person name="Lubec G."/>
        </authorList>
    </citation>
    <scope>NUCLEOTIDE SEQUENCE</scope>
    <source>
        <tissue evidence="1">Skin</tissue>
    </source>
</reference>
<sequence>MHARLLSRQERAVPCKYLECLAPPLVMMDYFATPTLSRVKLLSSNNGATIFASKKHRSRLNKWRDK</sequence>
<evidence type="ECO:0000313" key="1">
    <source>
        <dbReference type="EMBL" id="CEK69980.1"/>
    </source>
</evidence>
<dbReference type="AlphaFoldDB" id="A0A0B6ZQJ7"/>
<accession>A0A0B6ZQJ7</accession>
<name>A0A0B6ZQJ7_9EUPU</name>